<proteinExistence type="predicted"/>
<name>A0A382QBK7_9ZZZZ</name>
<feature type="non-terminal residue" evidence="1">
    <location>
        <position position="1"/>
    </location>
</feature>
<dbReference type="AlphaFoldDB" id="A0A382QBK7"/>
<protein>
    <submittedName>
        <fullName evidence="1">Uncharacterized protein</fullName>
    </submittedName>
</protein>
<accession>A0A382QBK7</accession>
<evidence type="ECO:0000313" key="1">
    <source>
        <dbReference type="EMBL" id="SVC82340.1"/>
    </source>
</evidence>
<dbReference type="EMBL" id="UINC01113009">
    <property type="protein sequence ID" value="SVC82340.1"/>
    <property type="molecule type" value="Genomic_DNA"/>
</dbReference>
<sequence length="28" mass="3210">IIEIFDPHDGGKMIKKMLLLAAKQIRTE</sequence>
<organism evidence="1">
    <name type="scientific">marine metagenome</name>
    <dbReference type="NCBI Taxonomy" id="408172"/>
    <lineage>
        <taxon>unclassified sequences</taxon>
        <taxon>metagenomes</taxon>
        <taxon>ecological metagenomes</taxon>
    </lineage>
</organism>
<reference evidence="1" key="1">
    <citation type="submission" date="2018-05" db="EMBL/GenBank/DDBJ databases">
        <authorList>
            <person name="Lanie J.A."/>
            <person name="Ng W.-L."/>
            <person name="Kazmierczak K.M."/>
            <person name="Andrzejewski T.M."/>
            <person name="Davidsen T.M."/>
            <person name="Wayne K.J."/>
            <person name="Tettelin H."/>
            <person name="Glass J.I."/>
            <person name="Rusch D."/>
            <person name="Podicherti R."/>
            <person name="Tsui H.-C.T."/>
            <person name="Winkler M.E."/>
        </authorList>
    </citation>
    <scope>NUCLEOTIDE SEQUENCE</scope>
</reference>
<gene>
    <name evidence="1" type="ORF">METZ01_LOCUS335194</name>
</gene>